<accession>A0ACC2Q4U3</accession>
<dbReference type="EMBL" id="CM056802">
    <property type="protein sequence ID" value="KAJ8708078.1"/>
    <property type="molecule type" value="Genomic_DNA"/>
</dbReference>
<comment type="caution">
    <text evidence="1">The sequence shown here is derived from an EMBL/GenBank/DDBJ whole genome shotgun (WGS) entry which is preliminary data.</text>
</comment>
<evidence type="ECO:0000313" key="1">
    <source>
        <dbReference type="EMBL" id="KAJ8708078.1"/>
    </source>
</evidence>
<evidence type="ECO:0000313" key="2">
    <source>
        <dbReference type="Proteomes" id="UP001231649"/>
    </source>
</evidence>
<sequence>MLVIYLLISILITVDARIAINITVPFNETNVVRTTFSGSDGKVVTDAELNLFNVTNENLNKGMKEIVTKLPDAIYLKNPTPHGDTFTKFHWQEMTRRLTVKNITIIDIVNEDIVLNKHEHINNATDNIKAKRSMYTVIENRISSTWSKAGLPRDEILTNFTIAFGNGNVSYVNKWRNESSYSAKGLVGVTKERDIMIKPGQTVVTELIASKTIVLMKVIYEAKLVGSIIASYAKVYGTYHFYAPTVQSVMKGANLTNEVNTTEFLEIRCFTNPRLKIYDKLTGAIVEPPKMKLPVMKIIRNKNTTRVIYIKKKKLKLLKKIKK</sequence>
<organism evidence="1 2">
    <name type="scientific">Mythimna loreyi</name>
    <dbReference type="NCBI Taxonomy" id="667449"/>
    <lineage>
        <taxon>Eukaryota</taxon>
        <taxon>Metazoa</taxon>
        <taxon>Ecdysozoa</taxon>
        <taxon>Arthropoda</taxon>
        <taxon>Hexapoda</taxon>
        <taxon>Insecta</taxon>
        <taxon>Pterygota</taxon>
        <taxon>Neoptera</taxon>
        <taxon>Endopterygota</taxon>
        <taxon>Lepidoptera</taxon>
        <taxon>Glossata</taxon>
        <taxon>Ditrysia</taxon>
        <taxon>Noctuoidea</taxon>
        <taxon>Noctuidae</taxon>
        <taxon>Noctuinae</taxon>
        <taxon>Hadenini</taxon>
        <taxon>Mythimna</taxon>
    </lineage>
</organism>
<reference evidence="1" key="1">
    <citation type="submission" date="2023-03" db="EMBL/GenBank/DDBJ databases">
        <title>Chromosome-level genomes of two armyworms, Mythimna separata and Mythimna loreyi, provide insights into the biosynthesis and reception of sex pheromones.</title>
        <authorList>
            <person name="Zhao H."/>
        </authorList>
    </citation>
    <scope>NUCLEOTIDE SEQUENCE</scope>
    <source>
        <strain evidence="1">BeijingLab</strain>
    </source>
</reference>
<gene>
    <name evidence="1" type="ORF">PYW08_010444</name>
</gene>
<dbReference type="Proteomes" id="UP001231649">
    <property type="component" value="Chromosome 26"/>
</dbReference>
<keyword evidence="2" id="KW-1185">Reference proteome</keyword>
<name>A0ACC2Q4U3_9NEOP</name>
<protein>
    <submittedName>
        <fullName evidence="1">Uncharacterized protein</fullName>
    </submittedName>
</protein>
<proteinExistence type="predicted"/>